<comment type="caution">
    <text evidence="1">The sequence shown here is derived from an EMBL/GenBank/DDBJ whole genome shotgun (WGS) entry which is preliminary data.</text>
</comment>
<protein>
    <submittedName>
        <fullName evidence="1">Uncharacterized protein</fullName>
    </submittedName>
</protein>
<name>A0A0G1VHZ7_9BACT</name>
<organism evidence="1 2">
    <name type="scientific">candidate division CPR1 bacterium GW2011_GWC1_49_13</name>
    <dbReference type="NCBI Taxonomy" id="1618342"/>
    <lineage>
        <taxon>Bacteria</taxon>
        <taxon>candidate division CPR1</taxon>
    </lineage>
</organism>
<dbReference type="Proteomes" id="UP000034119">
    <property type="component" value="Unassembled WGS sequence"/>
</dbReference>
<proteinExistence type="predicted"/>
<accession>A0A0G1VHZ7</accession>
<evidence type="ECO:0000313" key="2">
    <source>
        <dbReference type="Proteomes" id="UP000034119"/>
    </source>
</evidence>
<dbReference type="STRING" id="1618342.UY40_C0003G0007"/>
<sequence length="411" mass="47736">MSQYIRAWEALSPKIWEAGGMNGGEIYQALEESGIHLFENREHNFLDWAVDVMGLVDYDEKQNIYFPKIQGEYDTGFVWEPFPNGIKSPAQFVVFRDKLNAWREGAKKISHKRARALLYRMPLERDFSVMGPQYLGAVAHYLKCQECRSLGLAKIRQTGGLKHKNALLIWAKNGSYLPKEKPRNLFEVYAVEHVLACKAMPCSTLKSYWDNYIRKGLEKHEDEAKIHLYPVLIGIFMRAKWQTGELFSLQRERIKALLKDLKEHQRGEVIAQLDTLQSVAKLPRVLPLPERKPKKPEEPKKPKVDLLAEATGGKLHWNDKGMDDWEKGWQPFTRGTRVEVRVQEDTLPPYGRWLKGTVAEEFLDSERAIVVKCDERWHEDMRNYRGHGATIMVMHNTRRGILARIRKIEGE</sequence>
<evidence type="ECO:0000313" key="1">
    <source>
        <dbReference type="EMBL" id="KKW06118.1"/>
    </source>
</evidence>
<dbReference type="AlphaFoldDB" id="A0A0G1VHZ7"/>
<dbReference type="EMBL" id="LCPW01000003">
    <property type="protein sequence ID" value="KKW06118.1"/>
    <property type="molecule type" value="Genomic_DNA"/>
</dbReference>
<gene>
    <name evidence="1" type="ORF">UY40_C0003G0007</name>
</gene>
<reference evidence="1 2" key="1">
    <citation type="journal article" date="2015" name="Nature">
        <title>rRNA introns, odd ribosomes, and small enigmatic genomes across a large radiation of phyla.</title>
        <authorList>
            <person name="Brown C.T."/>
            <person name="Hug L.A."/>
            <person name="Thomas B.C."/>
            <person name="Sharon I."/>
            <person name="Castelle C.J."/>
            <person name="Singh A."/>
            <person name="Wilkins M.J."/>
            <person name="Williams K.H."/>
            <person name="Banfield J.F."/>
        </authorList>
    </citation>
    <scope>NUCLEOTIDE SEQUENCE [LARGE SCALE GENOMIC DNA]</scope>
</reference>